<keyword evidence="5" id="KW-0539">Nucleus</keyword>
<proteinExistence type="predicted"/>
<keyword evidence="3" id="KW-0963">Cytoplasm</keyword>
<dbReference type="Pfam" id="PF00514">
    <property type="entry name" value="Arm"/>
    <property type="match status" value="1"/>
</dbReference>
<keyword evidence="7" id="KW-1185">Reference proteome</keyword>
<dbReference type="SMART" id="SM00185">
    <property type="entry name" value="ARM"/>
    <property type="match status" value="5"/>
</dbReference>
<dbReference type="GO" id="GO:0034657">
    <property type="term" value="C:GID complex"/>
    <property type="evidence" value="ECO:0007669"/>
    <property type="project" value="TreeGrafter"/>
</dbReference>
<reference evidence="6" key="1">
    <citation type="submission" date="2024-03" db="EMBL/GenBank/DDBJ databases">
        <title>WGS assembly of Saponaria officinalis var. Norfolk2.</title>
        <authorList>
            <person name="Jenkins J."/>
            <person name="Shu S."/>
            <person name="Grimwood J."/>
            <person name="Barry K."/>
            <person name="Goodstein D."/>
            <person name="Schmutz J."/>
            <person name="Leebens-Mack J."/>
            <person name="Osbourn A."/>
        </authorList>
    </citation>
    <scope>NUCLEOTIDE SEQUENCE [LARGE SCALE GENOMIC DNA]</scope>
    <source>
        <strain evidence="6">JIC</strain>
    </source>
</reference>
<evidence type="ECO:0000313" key="6">
    <source>
        <dbReference type="EMBL" id="KAK9692357.1"/>
    </source>
</evidence>
<dbReference type="GO" id="GO:0005737">
    <property type="term" value="C:cytoplasm"/>
    <property type="evidence" value="ECO:0007669"/>
    <property type="project" value="UniProtKB-SubCell"/>
</dbReference>
<evidence type="ECO:0000256" key="2">
    <source>
        <dbReference type="ARBA" id="ARBA00004496"/>
    </source>
</evidence>
<accession>A0AAW1IRQ4</accession>
<dbReference type="InterPro" id="IPR000225">
    <property type="entry name" value="Armadillo"/>
</dbReference>
<evidence type="ECO:0000256" key="5">
    <source>
        <dbReference type="ARBA" id="ARBA00023242"/>
    </source>
</evidence>
<sequence>MPTSATTTNLPELLIFRLNSPERDTNFIALRKLKNQIIGNRTKKLSYVKLGAVSAVAAALSAAFDGGESAGIIEASAVIGSFACGLDNGVKAVLDSGVISLLFRLVEHEDDKVVDAVARTLKIIYQSKLAPKYDFLLMENVRFIFSLLDSESENLTGLAATIITHSCQTNAEQNALYEVGILKKLINLLRGSLKQRDASLESLASIIRNNPDIDSKFIEADNGRAFRAVCELTKDKNPRTRLLASMCLITMWNTSPCRLQDIGLRTKLVHILLELLDDPGHVGEETPFALSSLLGGKEDLQKVAFEADIIDIISRHLKKESIQPKRMQGLFLALADVCSKLEACRSKFLSLEVLKVVAAALTHDNPDVRIAACACLRSVSRSIKSLSAGLFMNEVVVIPLIQLLNDVSAAVQVAALGAVINVVVEFTSRKSTFLRYGGVKQLVHLSSSMDCTIRLNAIWALKNLIFLADNQLKDSIVQQLTPSTISSLICDPEPSVQEQALCFTRNLVDGCINCIEHVFMDEAIILHAVGRQVKSASKSEVCIQGMYVLANVATGNEHHKDAVLQQLLPTAGNNEQPVLIKLLRSTNDKLRTATVWTVVNLTFPSSTGAYSRLVKLRYAGIYSEIKSMANDSCHDVKLRVRTALGQLMTFGDCCT</sequence>
<dbReference type="Proteomes" id="UP001443914">
    <property type="component" value="Unassembled WGS sequence"/>
</dbReference>
<dbReference type="AlphaFoldDB" id="A0AAW1IRQ4"/>
<dbReference type="InterPro" id="IPR011989">
    <property type="entry name" value="ARM-like"/>
</dbReference>
<comment type="caution">
    <text evidence="6">The sequence shown here is derived from an EMBL/GenBank/DDBJ whole genome shotgun (WGS) entry which is preliminary data.</text>
</comment>
<dbReference type="SUPFAM" id="SSF48371">
    <property type="entry name" value="ARM repeat"/>
    <property type="match status" value="1"/>
</dbReference>
<organism evidence="6 7">
    <name type="scientific">Saponaria officinalis</name>
    <name type="common">Common soapwort</name>
    <name type="synonym">Lychnis saponaria</name>
    <dbReference type="NCBI Taxonomy" id="3572"/>
    <lineage>
        <taxon>Eukaryota</taxon>
        <taxon>Viridiplantae</taxon>
        <taxon>Streptophyta</taxon>
        <taxon>Embryophyta</taxon>
        <taxon>Tracheophyta</taxon>
        <taxon>Spermatophyta</taxon>
        <taxon>Magnoliopsida</taxon>
        <taxon>eudicotyledons</taxon>
        <taxon>Gunneridae</taxon>
        <taxon>Pentapetalae</taxon>
        <taxon>Caryophyllales</taxon>
        <taxon>Caryophyllaceae</taxon>
        <taxon>Caryophylleae</taxon>
        <taxon>Saponaria</taxon>
    </lineage>
</organism>
<dbReference type="EMBL" id="JBDFQZ010000009">
    <property type="protein sequence ID" value="KAK9692357.1"/>
    <property type="molecule type" value="Genomic_DNA"/>
</dbReference>
<evidence type="ECO:0000256" key="3">
    <source>
        <dbReference type="ARBA" id="ARBA00022490"/>
    </source>
</evidence>
<comment type="subcellular location">
    <subcellularLocation>
        <location evidence="2">Cytoplasm</location>
    </subcellularLocation>
    <subcellularLocation>
        <location evidence="1">Nucleus</location>
    </subcellularLocation>
</comment>
<dbReference type="PANTHER" id="PTHR15651:SF7">
    <property type="entry name" value="ARMADILLO REPEAT-CONTAINING PROTEIN 8"/>
    <property type="match status" value="1"/>
</dbReference>
<dbReference type="GO" id="GO:0043161">
    <property type="term" value="P:proteasome-mediated ubiquitin-dependent protein catabolic process"/>
    <property type="evidence" value="ECO:0007669"/>
    <property type="project" value="TreeGrafter"/>
</dbReference>
<keyword evidence="4" id="KW-0677">Repeat</keyword>
<gene>
    <name evidence="6" type="ORF">RND81_09G258700</name>
</gene>
<name>A0AAW1IRQ4_SAPOF</name>
<dbReference type="PANTHER" id="PTHR15651">
    <property type="entry name" value="ARMADILLO REPEAT-CONTAINING PROTEIN 8"/>
    <property type="match status" value="1"/>
</dbReference>
<protein>
    <recommendedName>
        <fullName evidence="8">Armadillo repeat-containing protein 8</fullName>
    </recommendedName>
</protein>
<dbReference type="Gene3D" id="1.25.10.10">
    <property type="entry name" value="Leucine-rich Repeat Variant"/>
    <property type="match status" value="3"/>
</dbReference>
<dbReference type="GO" id="GO:0005634">
    <property type="term" value="C:nucleus"/>
    <property type="evidence" value="ECO:0007669"/>
    <property type="project" value="UniProtKB-SubCell"/>
</dbReference>
<evidence type="ECO:0000256" key="4">
    <source>
        <dbReference type="ARBA" id="ARBA00022737"/>
    </source>
</evidence>
<dbReference type="InterPro" id="IPR016024">
    <property type="entry name" value="ARM-type_fold"/>
</dbReference>
<dbReference type="InterPro" id="IPR038739">
    <property type="entry name" value="ARMC8/Vid28"/>
</dbReference>
<evidence type="ECO:0000313" key="7">
    <source>
        <dbReference type="Proteomes" id="UP001443914"/>
    </source>
</evidence>
<evidence type="ECO:0000256" key="1">
    <source>
        <dbReference type="ARBA" id="ARBA00004123"/>
    </source>
</evidence>
<evidence type="ECO:0008006" key="8">
    <source>
        <dbReference type="Google" id="ProtNLM"/>
    </source>
</evidence>